<dbReference type="PANTHER" id="PTHR15441">
    <property type="entry name" value="RIBONUCLEASE P PROTEIN SUBUNIT P14"/>
    <property type="match status" value="1"/>
</dbReference>
<dbReference type="GO" id="GO:0001682">
    <property type="term" value="P:tRNA 5'-leader removal"/>
    <property type="evidence" value="ECO:0007669"/>
    <property type="project" value="InterPro"/>
</dbReference>
<protein>
    <submittedName>
        <fullName evidence="3">Uncharacterized protein</fullName>
    </submittedName>
</protein>
<dbReference type="STRING" id="58919.A0A316ZE03"/>
<keyword evidence="4" id="KW-1185">Reference proteome</keyword>
<dbReference type="Gene3D" id="3.30.70.3250">
    <property type="entry name" value="Ribonuclease P, Pop5 subunit"/>
    <property type="match status" value="1"/>
</dbReference>
<evidence type="ECO:0000313" key="4">
    <source>
        <dbReference type="Proteomes" id="UP000245946"/>
    </source>
</evidence>
<evidence type="ECO:0000313" key="3">
    <source>
        <dbReference type="EMBL" id="PWN99950.1"/>
    </source>
</evidence>
<sequence>MVRFKNRWLLLSLTDSSSSASASASALSPSSLVRALRASLALNFGDAGAGALSGGVACRYVQPRTGIAIVRCARDAATHVMIAAALLGEVEGRRMRCCVRWCGGEWRHVWPGWALVMQKRERWAGKGASDVLCWRSSVLPASQAPTFTGLTRLTPFSFARCIAGTVKKVQLKAIALSRARLVALQREKRRLARCSLAEGAAATAMATATTAMGQETTATPLLLKSCADEDDGKLDKATQEEMRKIEREIREVRT</sequence>
<evidence type="ECO:0000256" key="2">
    <source>
        <dbReference type="ARBA" id="ARBA00022694"/>
    </source>
</evidence>
<reference evidence="3 4" key="1">
    <citation type="journal article" date="2018" name="Mol. Biol. Evol.">
        <title>Broad Genomic Sampling Reveals a Smut Pathogenic Ancestry of the Fungal Clade Ustilaginomycotina.</title>
        <authorList>
            <person name="Kijpornyongpan T."/>
            <person name="Mondo S.J."/>
            <person name="Barry K."/>
            <person name="Sandor L."/>
            <person name="Lee J."/>
            <person name="Lipzen A."/>
            <person name="Pangilinan J."/>
            <person name="LaButti K."/>
            <person name="Hainaut M."/>
            <person name="Henrissat B."/>
            <person name="Grigoriev I.V."/>
            <person name="Spatafora J.W."/>
            <person name="Aime M.C."/>
        </authorList>
    </citation>
    <scope>NUCLEOTIDE SEQUENCE [LARGE SCALE GENOMIC DNA]</scope>
    <source>
        <strain evidence="3 4">MCA 4186</strain>
    </source>
</reference>
<dbReference type="GeneID" id="37266981"/>
<dbReference type="EMBL" id="KZ819286">
    <property type="protein sequence ID" value="PWN99950.1"/>
    <property type="molecule type" value="Genomic_DNA"/>
</dbReference>
<dbReference type="InterPro" id="IPR002759">
    <property type="entry name" value="Pop5/Rpp14/Rnp2-like"/>
</dbReference>
<organism evidence="3 4">
    <name type="scientific">Tilletiopsis washingtonensis</name>
    <dbReference type="NCBI Taxonomy" id="58919"/>
    <lineage>
        <taxon>Eukaryota</taxon>
        <taxon>Fungi</taxon>
        <taxon>Dikarya</taxon>
        <taxon>Basidiomycota</taxon>
        <taxon>Ustilaginomycotina</taxon>
        <taxon>Exobasidiomycetes</taxon>
        <taxon>Entylomatales</taxon>
        <taxon>Entylomatales incertae sedis</taxon>
        <taxon>Tilletiopsis</taxon>
    </lineage>
</organism>
<dbReference type="Pfam" id="PF01900">
    <property type="entry name" value="RNase_P_Rpp14"/>
    <property type="match status" value="1"/>
</dbReference>
<dbReference type="GO" id="GO:0000172">
    <property type="term" value="C:ribonuclease MRP complex"/>
    <property type="evidence" value="ECO:0007669"/>
    <property type="project" value="TreeGrafter"/>
</dbReference>
<comment type="similarity">
    <text evidence="1">Belongs to the eukaryotic/archaeal RNase P protein component 2 family.</text>
</comment>
<proteinExistence type="inferred from homology"/>
<dbReference type="AlphaFoldDB" id="A0A316ZE03"/>
<dbReference type="GO" id="GO:0005730">
    <property type="term" value="C:nucleolus"/>
    <property type="evidence" value="ECO:0007669"/>
    <property type="project" value="TreeGrafter"/>
</dbReference>
<dbReference type="SUPFAM" id="SSF160350">
    <property type="entry name" value="Rnp2-like"/>
    <property type="match status" value="1"/>
</dbReference>
<keyword evidence="2" id="KW-0819">tRNA processing</keyword>
<name>A0A316ZE03_9BASI</name>
<dbReference type="OrthoDB" id="24745at2759"/>
<dbReference type="Proteomes" id="UP000245946">
    <property type="component" value="Unassembled WGS sequence"/>
</dbReference>
<dbReference type="GO" id="GO:0030681">
    <property type="term" value="C:multimeric ribonuclease P complex"/>
    <property type="evidence" value="ECO:0007669"/>
    <property type="project" value="TreeGrafter"/>
</dbReference>
<dbReference type="RefSeq" id="XP_025600229.1">
    <property type="nucleotide sequence ID" value="XM_025739435.1"/>
</dbReference>
<evidence type="ECO:0000256" key="1">
    <source>
        <dbReference type="ARBA" id="ARBA00010800"/>
    </source>
</evidence>
<dbReference type="GO" id="GO:0033204">
    <property type="term" value="F:ribonuclease P RNA binding"/>
    <property type="evidence" value="ECO:0007669"/>
    <property type="project" value="TreeGrafter"/>
</dbReference>
<gene>
    <name evidence="3" type="ORF">FA09DRAFT_199652</name>
</gene>
<dbReference type="PANTHER" id="PTHR15441:SF2">
    <property type="entry name" value="RIBONUCLEASE P_MRP PROTEIN SUBUNIT POP5"/>
    <property type="match status" value="1"/>
</dbReference>
<accession>A0A316ZE03</accession>
<dbReference type="InterPro" id="IPR038085">
    <property type="entry name" value="Rnp2-like_sf"/>
</dbReference>